<comment type="caution">
    <text evidence="1">The sequence shown here is derived from an EMBL/GenBank/DDBJ whole genome shotgun (WGS) entry which is preliminary data.</text>
</comment>
<sequence length="74" mass="8958">MIFKQEKTLVVYLVRTEKKEECVAKLVTMYKFDRDGWERTFEEGKSNHYLIKYEQLLETTNDVVILMEYANMKV</sequence>
<evidence type="ECO:0008006" key="3">
    <source>
        <dbReference type="Google" id="ProtNLM"/>
    </source>
</evidence>
<protein>
    <recommendedName>
        <fullName evidence="3">Protein kinase domain-containing protein</fullName>
    </recommendedName>
</protein>
<reference evidence="1 2" key="1">
    <citation type="submission" date="2019-03" db="EMBL/GenBank/DDBJ databases">
        <title>Single cell metagenomics reveals metabolic interactions within the superorganism composed of flagellate Streblomastix strix and complex community of Bacteroidetes bacteria on its surface.</title>
        <authorList>
            <person name="Treitli S.C."/>
            <person name="Kolisko M."/>
            <person name="Husnik F."/>
            <person name="Keeling P."/>
            <person name="Hampl V."/>
        </authorList>
    </citation>
    <scope>NUCLEOTIDE SEQUENCE [LARGE SCALE GENOMIC DNA]</scope>
    <source>
        <strain evidence="1">ST1C</strain>
    </source>
</reference>
<evidence type="ECO:0000313" key="1">
    <source>
        <dbReference type="EMBL" id="KAA6403550.1"/>
    </source>
</evidence>
<proteinExistence type="predicted"/>
<organism evidence="1 2">
    <name type="scientific">Streblomastix strix</name>
    <dbReference type="NCBI Taxonomy" id="222440"/>
    <lineage>
        <taxon>Eukaryota</taxon>
        <taxon>Metamonada</taxon>
        <taxon>Preaxostyla</taxon>
        <taxon>Oxymonadida</taxon>
        <taxon>Streblomastigidae</taxon>
        <taxon>Streblomastix</taxon>
    </lineage>
</organism>
<evidence type="ECO:0000313" key="2">
    <source>
        <dbReference type="Proteomes" id="UP000324800"/>
    </source>
</evidence>
<dbReference type="EMBL" id="SNRW01000087">
    <property type="protein sequence ID" value="KAA6403550.1"/>
    <property type="molecule type" value="Genomic_DNA"/>
</dbReference>
<accession>A0A5J4X8H2</accession>
<gene>
    <name evidence="1" type="ORF">EZS28_000922</name>
</gene>
<dbReference type="AlphaFoldDB" id="A0A5J4X8H2"/>
<name>A0A5J4X8H2_9EUKA</name>
<dbReference type="Proteomes" id="UP000324800">
    <property type="component" value="Unassembled WGS sequence"/>
</dbReference>